<protein>
    <recommendedName>
        <fullName evidence="4">1-acyl-sn-glycerol-3-phosphate acyltransferase</fullName>
        <ecNumber evidence="4">2.3.1.51</ecNumber>
    </recommendedName>
</protein>
<dbReference type="GO" id="GO:0003841">
    <property type="term" value="F:1-acylglycerol-3-phosphate O-acyltransferase activity"/>
    <property type="evidence" value="ECO:0007669"/>
    <property type="project" value="UniProtKB-UniRule"/>
</dbReference>
<dbReference type="EC" id="2.3.1.51" evidence="4"/>
<dbReference type="SUPFAM" id="SSF69593">
    <property type="entry name" value="Glycerol-3-phosphate (1)-acyltransferase"/>
    <property type="match status" value="1"/>
</dbReference>
<gene>
    <name evidence="7" type="ORF">BJ508DRAFT_416297</name>
</gene>
<feature type="domain" description="Phospholipid/glycerol acyltransferase" evidence="6">
    <location>
        <begin position="81"/>
        <end position="198"/>
    </location>
</feature>
<dbReference type="AlphaFoldDB" id="A0A3N4HYL4"/>
<sequence>MFGFLGLWFRRARFVARLLVFYTAMFGCTGYGVFATLLLRMVGKVSIAQYAVGRAFKHVICPLVGIDIPVENEKALEVRPAVFISNHQSELDLVLLGRLFPKHCSVTAKRSLKYVPFLGWFMAVSGTVFIDRTNRKDAFTAFDRASKEMQDKRQSVWIFPEGTRSYSDKPTMLPFKKGAFHLALQAKVPIVPIVVANYSHVLNVKEMTFERGTIPVRVLDPISTEGLTPADIPKLVEDTRNRMLAVLEEITPKKSEVKKSD</sequence>
<proteinExistence type="inferred from homology"/>
<comment type="catalytic activity">
    <reaction evidence="4">
        <text>a 1-acyl-sn-glycero-3-phosphate + an acyl-CoA = a 1,2-diacyl-sn-glycero-3-phosphate + CoA</text>
        <dbReference type="Rhea" id="RHEA:19709"/>
        <dbReference type="ChEBI" id="CHEBI:57287"/>
        <dbReference type="ChEBI" id="CHEBI:57970"/>
        <dbReference type="ChEBI" id="CHEBI:58342"/>
        <dbReference type="ChEBI" id="CHEBI:58608"/>
        <dbReference type="EC" id="2.3.1.51"/>
    </reaction>
</comment>
<keyword evidence="4" id="KW-0443">Lipid metabolism</keyword>
<reference evidence="7 8" key="1">
    <citation type="journal article" date="2018" name="Nat. Ecol. Evol.">
        <title>Pezizomycetes genomes reveal the molecular basis of ectomycorrhizal truffle lifestyle.</title>
        <authorList>
            <person name="Murat C."/>
            <person name="Payen T."/>
            <person name="Noel B."/>
            <person name="Kuo A."/>
            <person name="Morin E."/>
            <person name="Chen J."/>
            <person name="Kohler A."/>
            <person name="Krizsan K."/>
            <person name="Balestrini R."/>
            <person name="Da Silva C."/>
            <person name="Montanini B."/>
            <person name="Hainaut M."/>
            <person name="Levati E."/>
            <person name="Barry K.W."/>
            <person name="Belfiori B."/>
            <person name="Cichocki N."/>
            <person name="Clum A."/>
            <person name="Dockter R.B."/>
            <person name="Fauchery L."/>
            <person name="Guy J."/>
            <person name="Iotti M."/>
            <person name="Le Tacon F."/>
            <person name="Lindquist E.A."/>
            <person name="Lipzen A."/>
            <person name="Malagnac F."/>
            <person name="Mello A."/>
            <person name="Molinier V."/>
            <person name="Miyauchi S."/>
            <person name="Poulain J."/>
            <person name="Riccioni C."/>
            <person name="Rubini A."/>
            <person name="Sitrit Y."/>
            <person name="Splivallo R."/>
            <person name="Traeger S."/>
            <person name="Wang M."/>
            <person name="Zifcakova L."/>
            <person name="Wipf D."/>
            <person name="Zambonelli A."/>
            <person name="Paolocci F."/>
            <person name="Nowrousian M."/>
            <person name="Ottonello S."/>
            <person name="Baldrian P."/>
            <person name="Spatafora J.W."/>
            <person name="Henrissat B."/>
            <person name="Nagy L.G."/>
            <person name="Aury J.M."/>
            <person name="Wincker P."/>
            <person name="Grigoriev I.V."/>
            <person name="Bonfante P."/>
            <person name="Martin F.M."/>
        </authorList>
    </citation>
    <scope>NUCLEOTIDE SEQUENCE [LARGE SCALE GENOMIC DNA]</scope>
    <source>
        <strain evidence="7 8">RN42</strain>
    </source>
</reference>
<evidence type="ECO:0000313" key="8">
    <source>
        <dbReference type="Proteomes" id="UP000275078"/>
    </source>
</evidence>
<feature type="transmembrane region" description="Helical" evidence="5">
    <location>
        <begin position="20"/>
        <end position="39"/>
    </location>
</feature>
<dbReference type="OrthoDB" id="202234at2759"/>
<dbReference type="GO" id="GO:0006654">
    <property type="term" value="P:phosphatidic acid biosynthetic process"/>
    <property type="evidence" value="ECO:0007669"/>
    <property type="project" value="TreeGrafter"/>
</dbReference>
<dbReference type="Pfam" id="PF01553">
    <property type="entry name" value="Acyltransferase"/>
    <property type="match status" value="1"/>
</dbReference>
<name>A0A3N4HYL4_ASCIM</name>
<dbReference type="CDD" id="cd07989">
    <property type="entry name" value="LPLAT_AGPAT-like"/>
    <property type="match status" value="1"/>
</dbReference>
<evidence type="ECO:0000256" key="2">
    <source>
        <dbReference type="ARBA" id="ARBA00022679"/>
    </source>
</evidence>
<dbReference type="InterPro" id="IPR004552">
    <property type="entry name" value="AGP_acyltrans"/>
</dbReference>
<keyword evidence="5" id="KW-1133">Transmembrane helix</keyword>
<evidence type="ECO:0000256" key="4">
    <source>
        <dbReference type="RuleBase" id="RU361267"/>
    </source>
</evidence>
<keyword evidence="5" id="KW-0812">Transmembrane</keyword>
<dbReference type="PANTHER" id="PTHR10434">
    <property type="entry name" value="1-ACYL-SN-GLYCEROL-3-PHOSPHATE ACYLTRANSFERASE"/>
    <property type="match status" value="1"/>
</dbReference>
<evidence type="ECO:0000259" key="6">
    <source>
        <dbReference type="SMART" id="SM00563"/>
    </source>
</evidence>
<keyword evidence="8" id="KW-1185">Reference proteome</keyword>
<keyword evidence="5" id="KW-0472">Membrane</keyword>
<dbReference type="InterPro" id="IPR002123">
    <property type="entry name" value="Plipid/glycerol_acylTrfase"/>
</dbReference>
<evidence type="ECO:0000313" key="7">
    <source>
        <dbReference type="EMBL" id="RPA78953.1"/>
    </source>
</evidence>
<evidence type="ECO:0000256" key="3">
    <source>
        <dbReference type="ARBA" id="ARBA00023315"/>
    </source>
</evidence>
<keyword evidence="3 4" id="KW-0012">Acyltransferase</keyword>
<dbReference type="Proteomes" id="UP000275078">
    <property type="component" value="Unassembled WGS sequence"/>
</dbReference>
<evidence type="ECO:0000256" key="1">
    <source>
        <dbReference type="ARBA" id="ARBA00008655"/>
    </source>
</evidence>
<comment type="similarity">
    <text evidence="1 4">Belongs to the 1-acyl-sn-glycerol-3-phosphate acyltransferase family.</text>
</comment>
<keyword evidence="4" id="KW-1208">Phospholipid metabolism</keyword>
<dbReference type="GO" id="GO:0005783">
    <property type="term" value="C:endoplasmic reticulum"/>
    <property type="evidence" value="ECO:0007669"/>
    <property type="project" value="TreeGrafter"/>
</dbReference>
<comment type="domain">
    <text evidence="4">The HXXXXD motif is essential for acyltransferase activity and may constitute the binding site for the phosphate moiety of the glycerol-3-phosphate.</text>
</comment>
<keyword evidence="4" id="KW-0594">Phospholipid biosynthesis</keyword>
<accession>A0A3N4HYL4</accession>
<dbReference type="NCBIfam" id="TIGR00530">
    <property type="entry name" value="AGP_acyltrn"/>
    <property type="match status" value="1"/>
</dbReference>
<dbReference type="STRING" id="1160509.A0A3N4HYL4"/>
<dbReference type="GO" id="GO:0016020">
    <property type="term" value="C:membrane"/>
    <property type="evidence" value="ECO:0007669"/>
    <property type="project" value="InterPro"/>
</dbReference>
<organism evidence="7 8">
    <name type="scientific">Ascobolus immersus RN42</name>
    <dbReference type="NCBI Taxonomy" id="1160509"/>
    <lineage>
        <taxon>Eukaryota</taxon>
        <taxon>Fungi</taxon>
        <taxon>Dikarya</taxon>
        <taxon>Ascomycota</taxon>
        <taxon>Pezizomycotina</taxon>
        <taxon>Pezizomycetes</taxon>
        <taxon>Pezizales</taxon>
        <taxon>Ascobolaceae</taxon>
        <taxon>Ascobolus</taxon>
    </lineage>
</organism>
<dbReference type="SMART" id="SM00563">
    <property type="entry name" value="PlsC"/>
    <property type="match status" value="1"/>
</dbReference>
<evidence type="ECO:0000256" key="5">
    <source>
        <dbReference type="SAM" id="Phobius"/>
    </source>
</evidence>
<keyword evidence="4" id="KW-0444">Lipid biosynthesis</keyword>
<dbReference type="EMBL" id="ML119705">
    <property type="protein sequence ID" value="RPA78953.1"/>
    <property type="molecule type" value="Genomic_DNA"/>
</dbReference>
<keyword evidence="2 4" id="KW-0808">Transferase</keyword>
<dbReference type="PANTHER" id="PTHR10434:SF11">
    <property type="entry name" value="1-ACYL-SN-GLYCEROL-3-PHOSPHATE ACYLTRANSFERASE"/>
    <property type="match status" value="1"/>
</dbReference>